<reference evidence="2 3" key="1">
    <citation type="submission" date="2024-03" db="EMBL/GenBank/DDBJ databases">
        <title>The Acrasis kona genome and developmental transcriptomes reveal deep origins of eukaryotic multicellular pathways.</title>
        <authorList>
            <person name="Sheikh S."/>
            <person name="Fu C.-J."/>
            <person name="Brown M.W."/>
            <person name="Baldauf S.L."/>
        </authorList>
    </citation>
    <scope>NUCLEOTIDE SEQUENCE [LARGE SCALE GENOMIC DNA]</scope>
    <source>
        <strain evidence="2 3">ATCC MYA-3509</strain>
    </source>
</reference>
<feature type="region of interest" description="Disordered" evidence="1">
    <location>
        <begin position="34"/>
        <end position="53"/>
    </location>
</feature>
<evidence type="ECO:0000313" key="2">
    <source>
        <dbReference type="EMBL" id="KAL0483728.1"/>
    </source>
</evidence>
<keyword evidence="2" id="KW-0240">DNA-directed RNA polymerase</keyword>
<name>A0AAW2Z408_9EUKA</name>
<evidence type="ECO:0000256" key="1">
    <source>
        <dbReference type="SAM" id="MobiDB-lite"/>
    </source>
</evidence>
<comment type="caution">
    <text evidence="2">The sequence shown here is derived from an EMBL/GenBank/DDBJ whole genome shotgun (WGS) entry which is preliminary data.</text>
</comment>
<protein>
    <submittedName>
        <fullName evidence="2">DNA-directed RNA polymerase subunit beta</fullName>
    </submittedName>
</protein>
<keyword evidence="3" id="KW-1185">Reference proteome</keyword>
<dbReference type="AlphaFoldDB" id="A0AAW2Z408"/>
<dbReference type="GO" id="GO:0000428">
    <property type="term" value="C:DNA-directed RNA polymerase complex"/>
    <property type="evidence" value="ECO:0007669"/>
    <property type="project" value="UniProtKB-KW"/>
</dbReference>
<accession>A0AAW2Z408</accession>
<dbReference type="EMBL" id="JAOPGA020000984">
    <property type="protein sequence ID" value="KAL0483728.1"/>
    <property type="molecule type" value="Genomic_DNA"/>
</dbReference>
<proteinExistence type="predicted"/>
<sequence>MAKSLLKRALRKIKKVTESLLIIDAPTKSLVNKKESVTSNDLKNKPAQGQSDIPIEEKVERKFTKSQKKIMTQSVNILSTIPKLSYTEIDGVQEGPTYSWGDYTLSYRNNNFLRGVTNRTVRSTTQHKNVPFP</sequence>
<organism evidence="2 3">
    <name type="scientific">Acrasis kona</name>
    <dbReference type="NCBI Taxonomy" id="1008807"/>
    <lineage>
        <taxon>Eukaryota</taxon>
        <taxon>Discoba</taxon>
        <taxon>Heterolobosea</taxon>
        <taxon>Tetramitia</taxon>
        <taxon>Eutetramitia</taxon>
        <taxon>Acrasidae</taxon>
        <taxon>Acrasis</taxon>
    </lineage>
</organism>
<evidence type="ECO:0000313" key="3">
    <source>
        <dbReference type="Proteomes" id="UP001431209"/>
    </source>
</evidence>
<gene>
    <name evidence="2" type="ORF">AKO1_013996</name>
</gene>
<keyword evidence="2" id="KW-0804">Transcription</keyword>
<feature type="compositionally biased region" description="Polar residues" evidence="1">
    <location>
        <begin position="37"/>
        <end position="51"/>
    </location>
</feature>
<dbReference type="Proteomes" id="UP001431209">
    <property type="component" value="Unassembled WGS sequence"/>
</dbReference>